<accession>A0AAP0QRY8</accession>
<organism evidence="2 3">
    <name type="scientific">Citrus x changshan-huyou</name>
    <dbReference type="NCBI Taxonomy" id="2935761"/>
    <lineage>
        <taxon>Eukaryota</taxon>
        <taxon>Viridiplantae</taxon>
        <taxon>Streptophyta</taxon>
        <taxon>Embryophyta</taxon>
        <taxon>Tracheophyta</taxon>
        <taxon>Spermatophyta</taxon>
        <taxon>Magnoliopsida</taxon>
        <taxon>eudicotyledons</taxon>
        <taxon>Gunneridae</taxon>
        <taxon>Pentapetalae</taxon>
        <taxon>rosids</taxon>
        <taxon>malvids</taxon>
        <taxon>Sapindales</taxon>
        <taxon>Rutaceae</taxon>
        <taxon>Aurantioideae</taxon>
        <taxon>Citrus</taxon>
    </lineage>
</organism>
<sequence length="83" mass="9756">MRSSGLIVLLVCMLLPLCAKNGRAMEFLRSLTTIRGKFSRSRLPFRHHLYLYCQTLKCHQNLHKDPQMSYHRPLKPLMKSLET</sequence>
<evidence type="ECO:0000256" key="1">
    <source>
        <dbReference type="SAM" id="SignalP"/>
    </source>
</evidence>
<evidence type="ECO:0000313" key="2">
    <source>
        <dbReference type="EMBL" id="KAK9210252.1"/>
    </source>
</evidence>
<keyword evidence="1" id="KW-0732">Signal</keyword>
<proteinExistence type="predicted"/>
<comment type="caution">
    <text evidence="2">The sequence shown here is derived from an EMBL/GenBank/DDBJ whole genome shotgun (WGS) entry which is preliminary data.</text>
</comment>
<name>A0AAP0QRY8_9ROSI</name>
<keyword evidence="3" id="KW-1185">Reference proteome</keyword>
<dbReference type="Proteomes" id="UP001428341">
    <property type="component" value="Unassembled WGS sequence"/>
</dbReference>
<evidence type="ECO:0008006" key="4">
    <source>
        <dbReference type="Google" id="ProtNLM"/>
    </source>
</evidence>
<dbReference type="AlphaFoldDB" id="A0AAP0QRY8"/>
<protein>
    <recommendedName>
        <fullName evidence="4">Secreted protein</fullName>
    </recommendedName>
</protein>
<dbReference type="EMBL" id="JBCGBO010000004">
    <property type="protein sequence ID" value="KAK9210252.1"/>
    <property type="molecule type" value="Genomic_DNA"/>
</dbReference>
<feature type="chain" id="PRO_5042951043" description="Secreted protein" evidence="1">
    <location>
        <begin position="25"/>
        <end position="83"/>
    </location>
</feature>
<feature type="signal peptide" evidence="1">
    <location>
        <begin position="1"/>
        <end position="24"/>
    </location>
</feature>
<gene>
    <name evidence="2" type="ORF">WN944_002622</name>
</gene>
<evidence type="ECO:0000313" key="3">
    <source>
        <dbReference type="Proteomes" id="UP001428341"/>
    </source>
</evidence>
<reference evidence="2 3" key="1">
    <citation type="submission" date="2024-05" db="EMBL/GenBank/DDBJ databases">
        <title>Haplotype-resolved chromosome-level genome assembly of Huyou (Citrus changshanensis).</title>
        <authorList>
            <person name="Miao C."/>
            <person name="Chen W."/>
            <person name="Wu Y."/>
            <person name="Wang L."/>
            <person name="Zhao S."/>
            <person name="Grierson D."/>
            <person name="Xu C."/>
            <person name="Chen K."/>
        </authorList>
    </citation>
    <scope>NUCLEOTIDE SEQUENCE [LARGE SCALE GENOMIC DNA]</scope>
    <source>
        <strain evidence="2">01-14</strain>
        <tissue evidence="2">Leaf</tissue>
    </source>
</reference>